<evidence type="ECO:0000313" key="3">
    <source>
        <dbReference type="Proteomes" id="UP001497512"/>
    </source>
</evidence>
<name>A0ABP0U3S3_9BRYO</name>
<keyword evidence="3" id="KW-1185">Reference proteome</keyword>
<feature type="region of interest" description="Disordered" evidence="1">
    <location>
        <begin position="1"/>
        <end position="45"/>
    </location>
</feature>
<dbReference type="EMBL" id="OZ019910">
    <property type="protein sequence ID" value="CAK9211865.1"/>
    <property type="molecule type" value="Genomic_DNA"/>
</dbReference>
<evidence type="ECO:0000313" key="2">
    <source>
        <dbReference type="EMBL" id="CAK9211865.1"/>
    </source>
</evidence>
<accession>A0ABP0U3S3</accession>
<proteinExistence type="predicted"/>
<sequence>MAAERRRDVEDSKHPGMPQHGEEQKQQQHHETPTTTADGLSRIINSGGASSLTWEVLVVSEDSGRRRQQHSRSSNSNSFRIMSDIRRDGPSRTTAATSCSSPGFSSGRDFDVDSIPVERTSSSL</sequence>
<gene>
    <name evidence="2" type="ORF">CSSPTR1EN2_LOCUS11095</name>
</gene>
<feature type="compositionally biased region" description="Basic and acidic residues" evidence="1">
    <location>
        <begin position="1"/>
        <end position="32"/>
    </location>
</feature>
<feature type="compositionally biased region" description="Low complexity" evidence="1">
    <location>
        <begin position="71"/>
        <end position="80"/>
    </location>
</feature>
<feature type="compositionally biased region" description="Polar residues" evidence="1">
    <location>
        <begin position="91"/>
        <end position="104"/>
    </location>
</feature>
<protein>
    <submittedName>
        <fullName evidence="2">Uncharacterized protein</fullName>
    </submittedName>
</protein>
<organism evidence="2 3">
    <name type="scientific">Sphagnum troendelagicum</name>
    <dbReference type="NCBI Taxonomy" id="128251"/>
    <lineage>
        <taxon>Eukaryota</taxon>
        <taxon>Viridiplantae</taxon>
        <taxon>Streptophyta</taxon>
        <taxon>Embryophyta</taxon>
        <taxon>Bryophyta</taxon>
        <taxon>Sphagnophytina</taxon>
        <taxon>Sphagnopsida</taxon>
        <taxon>Sphagnales</taxon>
        <taxon>Sphagnaceae</taxon>
        <taxon>Sphagnum</taxon>
    </lineage>
</organism>
<evidence type="ECO:0000256" key="1">
    <source>
        <dbReference type="SAM" id="MobiDB-lite"/>
    </source>
</evidence>
<feature type="region of interest" description="Disordered" evidence="1">
    <location>
        <begin position="60"/>
        <end position="124"/>
    </location>
</feature>
<dbReference type="Proteomes" id="UP001497512">
    <property type="component" value="Chromosome 18"/>
</dbReference>
<reference evidence="2" key="1">
    <citation type="submission" date="2024-02" db="EMBL/GenBank/DDBJ databases">
        <authorList>
            <consortium name="ELIXIR-Norway"/>
            <consortium name="Elixir Norway"/>
        </authorList>
    </citation>
    <scope>NUCLEOTIDE SEQUENCE</scope>
</reference>